<organism evidence="2 3">
    <name type="scientific">Micromonospora rosaria</name>
    <dbReference type="NCBI Taxonomy" id="47874"/>
    <lineage>
        <taxon>Bacteria</taxon>
        <taxon>Bacillati</taxon>
        <taxon>Actinomycetota</taxon>
        <taxon>Actinomycetes</taxon>
        <taxon>Micromonosporales</taxon>
        <taxon>Micromonosporaceae</taxon>
        <taxon>Micromonospora</taxon>
    </lineage>
</organism>
<dbReference type="EMBL" id="LRQV01000085">
    <property type="protein sequence ID" value="KXK60063.1"/>
    <property type="molecule type" value="Genomic_DNA"/>
</dbReference>
<gene>
    <name evidence="2" type="ORF">AWW66_20825</name>
</gene>
<comment type="similarity">
    <text evidence="1">Belongs to the WXG100 family.</text>
</comment>
<name>A0A136PNQ6_9ACTN</name>
<proteinExistence type="inferred from homology"/>
<evidence type="ECO:0000256" key="1">
    <source>
        <dbReference type="RuleBase" id="RU362001"/>
    </source>
</evidence>
<dbReference type="SUPFAM" id="SSF140453">
    <property type="entry name" value="EsxAB dimer-like"/>
    <property type="match status" value="1"/>
</dbReference>
<sequence>MSNYRFDFNQADVTLYDMNQINGRIVSALAEMERNVERSLAEWTGDAQSAYYVAKAEWNRSAQEMSVHLEQARRTLLAISDNYGTTESRHTKIWNDVRGG</sequence>
<evidence type="ECO:0000313" key="3">
    <source>
        <dbReference type="Proteomes" id="UP000070620"/>
    </source>
</evidence>
<keyword evidence="3" id="KW-1185">Reference proteome</keyword>
<accession>A0A136PNQ6</accession>
<comment type="caution">
    <text evidence="2">The sequence shown here is derived from an EMBL/GenBank/DDBJ whole genome shotgun (WGS) entry which is preliminary data.</text>
</comment>
<dbReference type="Proteomes" id="UP000070620">
    <property type="component" value="Unassembled WGS sequence"/>
</dbReference>
<dbReference type="InterPro" id="IPR010310">
    <property type="entry name" value="T7SS_ESAT-6-like"/>
</dbReference>
<dbReference type="InterPro" id="IPR036689">
    <property type="entry name" value="ESAT-6-like_sf"/>
</dbReference>
<dbReference type="Gene3D" id="1.10.287.1060">
    <property type="entry name" value="ESAT-6-like"/>
    <property type="match status" value="1"/>
</dbReference>
<dbReference type="OrthoDB" id="3387628at2"/>
<reference evidence="2 3" key="1">
    <citation type="submission" date="2016-01" db="EMBL/GenBank/DDBJ databases">
        <title>Whole genome sequence and analysis of Micromonospora rosaria DSM 803, which can produce antibacterial substance rosamicin.</title>
        <authorList>
            <person name="Yang H."/>
            <person name="He X."/>
            <person name="Zhu D."/>
        </authorList>
    </citation>
    <scope>NUCLEOTIDE SEQUENCE [LARGE SCALE GENOMIC DNA]</scope>
    <source>
        <strain evidence="2 3">DSM 803</strain>
    </source>
</reference>
<dbReference type="Pfam" id="PF06013">
    <property type="entry name" value="WXG100"/>
    <property type="match status" value="1"/>
</dbReference>
<evidence type="ECO:0000313" key="2">
    <source>
        <dbReference type="EMBL" id="KXK60063.1"/>
    </source>
</evidence>
<protein>
    <recommendedName>
        <fullName evidence="1">ESAT-6-like protein</fullName>
    </recommendedName>
</protein>
<dbReference type="AlphaFoldDB" id="A0A136PNQ6"/>
<dbReference type="RefSeq" id="WP_067369092.1">
    <property type="nucleotide sequence ID" value="NZ_JBIUBN010000015.1"/>
</dbReference>
<dbReference type="NCBIfam" id="TIGR03930">
    <property type="entry name" value="WXG100_ESAT6"/>
    <property type="match status" value="1"/>
</dbReference>